<dbReference type="InterPro" id="IPR000843">
    <property type="entry name" value="HTH_LacI"/>
</dbReference>
<proteinExistence type="predicted"/>
<dbReference type="InterPro" id="IPR028082">
    <property type="entry name" value="Peripla_BP_I"/>
</dbReference>
<dbReference type="PANTHER" id="PTHR30146">
    <property type="entry name" value="LACI-RELATED TRANSCRIPTIONAL REPRESSOR"/>
    <property type="match status" value="1"/>
</dbReference>
<dbReference type="SUPFAM" id="SSF47413">
    <property type="entry name" value="lambda repressor-like DNA-binding domains"/>
    <property type="match status" value="1"/>
</dbReference>
<keyword evidence="3" id="KW-0804">Transcription</keyword>
<dbReference type="PROSITE" id="PS50932">
    <property type="entry name" value="HTH_LACI_2"/>
    <property type="match status" value="1"/>
</dbReference>
<evidence type="ECO:0000256" key="2">
    <source>
        <dbReference type="ARBA" id="ARBA00023125"/>
    </source>
</evidence>
<dbReference type="EMBL" id="QOVK01000006">
    <property type="protein sequence ID" value="RXG22203.1"/>
    <property type="molecule type" value="Genomic_DNA"/>
</dbReference>
<evidence type="ECO:0000259" key="4">
    <source>
        <dbReference type="PROSITE" id="PS50932"/>
    </source>
</evidence>
<dbReference type="AlphaFoldDB" id="A0A4Q0P6D2"/>
<protein>
    <submittedName>
        <fullName evidence="5">LacI family transcriptional regulator</fullName>
    </submittedName>
</protein>
<reference evidence="5 6" key="1">
    <citation type="submission" date="2018-07" db="EMBL/GenBank/DDBJ databases">
        <title>Leeuwenhoekiella genomics.</title>
        <authorList>
            <person name="Tahon G."/>
            <person name="Willems A."/>
        </authorList>
    </citation>
    <scope>NUCLEOTIDE SEQUENCE [LARGE SCALE GENOMIC DNA]</scope>
    <source>
        <strain evidence="5 6">LMG 29608</strain>
    </source>
</reference>
<evidence type="ECO:0000313" key="5">
    <source>
        <dbReference type="EMBL" id="RXG22203.1"/>
    </source>
</evidence>
<dbReference type="Gene3D" id="1.10.260.40">
    <property type="entry name" value="lambda repressor-like DNA-binding domains"/>
    <property type="match status" value="1"/>
</dbReference>
<dbReference type="Proteomes" id="UP000289859">
    <property type="component" value="Unassembled WGS sequence"/>
</dbReference>
<accession>A0A4Q0P6D2</accession>
<gene>
    <name evidence="5" type="ORF">DSM02_1802</name>
</gene>
<dbReference type="Pfam" id="PF00356">
    <property type="entry name" value="LacI"/>
    <property type="match status" value="1"/>
</dbReference>
<keyword evidence="6" id="KW-1185">Reference proteome</keyword>
<dbReference type="SUPFAM" id="SSF53822">
    <property type="entry name" value="Periplasmic binding protein-like I"/>
    <property type="match status" value="1"/>
</dbReference>
<dbReference type="PANTHER" id="PTHR30146:SF109">
    <property type="entry name" value="HTH-TYPE TRANSCRIPTIONAL REGULATOR GALS"/>
    <property type="match status" value="1"/>
</dbReference>
<feature type="domain" description="HTH lacI-type" evidence="4">
    <location>
        <begin position="21"/>
        <end position="75"/>
    </location>
</feature>
<organism evidence="5 6">
    <name type="scientific">Leeuwenhoekiella polynyae</name>
    <dbReference type="NCBI Taxonomy" id="1550906"/>
    <lineage>
        <taxon>Bacteria</taxon>
        <taxon>Pseudomonadati</taxon>
        <taxon>Bacteroidota</taxon>
        <taxon>Flavobacteriia</taxon>
        <taxon>Flavobacteriales</taxon>
        <taxon>Flavobacteriaceae</taxon>
        <taxon>Leeuwenhoekiella</taxon>
    </lineage>
</organism>
<dbReference type="Gene3D" id="3.40.50.2300">
    <property type="match status" value="2"/>
</dbReference>
<dbReference type="Pfam" id="PF13377">
    <property type="entry name" value="Peripla_BP_3"/>
    <property type="match status" value="1"/>
</dbReference>
<evidence type="ECO:0000256" key="1">
    <source>
        <dbReference type="ARBA" id="ARBA00023015"/>
    </source>
</evidence>
<dbReference type="GO" id="GO:0003700">
    <property type="term" value="F:DNA-binding transcription factor activity"/>
    <property type="evidence" value="ECO:0007669"/>
    <property type="project" value="TreeGrafter"/>
</dbReference>
<dbReference type="GO" id="GO:0000976">
    <property type="term" value="F:transcription cis-regulatory region binding"/>
    <property type="evidence" value="ECO:0007669"/>
    <property type="project" value="TreeGrafter"/>
</dbReference>
<comment type="caution">
    <text evidence="5">The sequence shown here is derived from an EMBL/GenBank/DDBJ whole genome shotgun (WGS) entry which is preliminary data.</text>
</comment>
<dbReference type="CDD" id="cd06267">
    <property type="entry name" value="PBP1_LacI_sugar_binding-like"/>
    <property type="match status" value="1"/>
</dbReference>
<keyword evidence="2" id="KW-0238">DNA-binding</keyword>
<evidence type="ECO:0000256" key="3">
    <source>
        <dbReference type="ARBA" id="ARBA00023163"/>
    </source>
</evidence>
<name>A0A4Q0P6D2_9FLAO</name>
<dbReference type="InterPro" id="IPR046335">
    <property type="entry name" value="LacI/GalR-like_sensor"/>
</dbReference>
<sequence length="361" mass="40166">MSVENVIFAIQFLRMKKKKTLTIHDLARELNYSASTISRALKNHKSISKKTTQLIQKAAKEQGYRPNSIAASLRKNKSKTIGVLVPKISRPFGSNLISGIETEARKKGYNVIISQSNDSITNEIANAKALFDSRVGGIIASLSMETQNTDHFNQFVDQDIPVVFVDRVPKDFPSYHVIIDNYTAGYRATEHLIEQGCKRIAHFAGSQHINVYSERRRGYVDALKKYNLPVDEELIIYMNSLSFEEGQQCTEALYNLASPPDGIFSSNDTAAVSAIIYLKKSGYKIPEDVAIIGFNDDPISSIVEPALSTVYHPAQKMGELSTRRILEHSGNEGAEIAKEISVMDTHLIVRASSLRKSTPIQ</sequence>
<dbReference type="InterPro" id="IPR010982">
    <property type="entry name" value="Lambda_DNA-bd_dom_sf"/>
</dbReference>
<dbReference type="SMART" id="SM00354">
    <property type="entry name" value="HTH_LACI"/>
    <property type="match status" value="1"/>
</dbReference>
<evidence type="ECO:0000313" key="6">
    <source>
        <dbReference type="Proteomes" id="UP000289859"/>
    </source>
</evidence>
<keyword evidence="1" id="KW-0805">Transcription regulation</keyword>
<dbReference type="CDD" id="cd01392">
    <property type="entry name" value="HTH_LacI"/>
    <property type="match status" value="1"/>
</dbReference>